<feature type="transmembrane region" description="Helical" evidence="12">
    <location>
        <begin position="100"/>
        <end position="117"/>
    </location>
</feature>
<sequence>MQIRLFTIPNILTLCNLLCGAFAAVSALLQNDLVSAFWFIVLGAVFDFLDGFSARLLKMPSPIGIQLDSLADVLTFGFAPSAILFRMYLGAESLWSTDVYVGLGVFILVAFAALRLAKFNVDDTQTTEFCGLPTPAGGLFCASLGMLWQMGRLPLTGEAVVAIAFVVALLLIAPIRMFSLKFHGFGWRGNELRYIFLATSAVLIIFLRAYSIPTIIVLYIVVSTIRWVCAWAKCPEKTREA</sequence>
<evidence type="ECO:0000256" key="3">
    <source>
        <dbReference type="ARBA" id="ARBA00022516"/>
    </source>
</evidence>
<keyword evidence="10" id="KW-1208">Phospholipid metabolism</keyword>
<comment type="similarity">
    <text evidence="2 11">Belongs to the CDP-alcohol phosphatidyltransferase class-I family.</text>
</comment>
<name>A0A9D2IE95_9BACT</name>
<evidence type="ECO:0000256" key="7">
    <source>
        <dbReference type="ARBA" id="ARBA00023098"/>
    </source>
</evidence>
<feature type="transmembrane region" description="Helical" evidence="12">
    <location>
        <begin position="129"/>
        <end position="148"/>
    </location>
</feature>
<proteinExistence type="inferred from homology"/>
<dbReference type="GO" id="GO:0016020">
    <property type="term" value="C:membrane"/>
    <property type="evidence" value="ECO:0007669"/>
    <property type="project" value="UniProtKB-SubCell"/>
</dbReference>
<feature type="transmembrane region" description="Helical" evidence="12">
    <location>
        <begin position="160"/>
        <end position="180"/>
    </location>
</feature>
<comment type="subcellular location">
    <subcellularLocation>
        <location evidence="1">Membrane</location>
        <topology evidence="1">Multi-pass membrane protein</topology>
    </subcellularLocation>
</comment>
<keyword evidence="6 12" id="KW-1133">Transmembrane helix</keyword>
<evidence type="ECO:0000256" key="8">
    <source>
        <dbReference type="ARBA" id="ARBA00023136"/>
    </source>
</evidence>
<evidence type="ECO:0000256" key="5">
    <source>
        <dbReference type="ARBA" id="ARBA00022692"/>
    </source>
</evidence>
<keyword evidence="8 12" id="KW-0472">Membrane</keyword>
<dbReference type="PANTHER" id="PTHR14269:SF61">
    <property type="entry name" value="CDP-DIACYLGLYCEROL--SERINE O-PHOSPHATIDYLTRANSFERASE"/>
    <property type="match status" value="1"/>
</dbReference>
<evidence type="ECO:0000256" key="10">
    <source>
        <dbReference type="ARBA" id="ARBA00023264"/>
    </source>
</evidence>
<reference evidence="13" key="2">
    <citation type="submission" date="2021-04" db="EMBL/GenBank/DDBJ databases">
        <authorList>
            <person name="Gilroy R."/>
        </authorList>
    </citation>
    <scope>NUCLEOTIDE SEQUENCE</scope>
    <source>
        <strain evidence="13">CHK169-11906</strain>
    </source>
</reference>
<evidence type="ECO:0000256" key="6">
    <source>
        <dbReference type="ARBA" id="ARBA00022989"/>
    </source>
</evidence>
<dbReference type="PANTHER" id="PTHR14269">
    <property type="entry name" value="CDP-DIACYLGLYCEROL--GLYCEROL-3-PHOSPHATE 3-PHOSPHATIDYLTRANSFERASE-RELATED"/>
    <property type="match status" value="1"/>
</dbReference>
<keyword evidence="7" id="KW-0443">Lipid metabolism</keyword>
<keyword evidence="4 11" id="KW-0808">Transferase</keyword>
<dbReference type="GO" id="GO:0016780">
    <property type="term" value="F:phosphotransferase activity, for other substituted phosphate groups"/>
    <property type="evidence" value="ECO:0007669"/>
    <property type="project" value="InterPro"/>
</dbReference>
<evidence type="ECO:0000256" key="12">
    <source>
        <dbReference type="SAM" id="Phobius"/>
    </source>
</evidence>
<dbReference type="GO" id="GO:0008654">
    <property type="term" value="P:phospholipid biosynthetic process"/>
    <property type="evidence" value="ECO:0007669"/>
    <property type="project" value="UniProtKB-KW"/>
</dbReference>
<dbReference type="AlphaFoldDB" id="A0A9D2IE95"/>
<evidence type="ECO:0000256" key="4">
    <source>
        <dbReference type="ARBA" id="ARBA00022679"/>
    </source>
</evidence>
<reference evidence="13" key="1">
    <citation type="journal article" date="2021" name="PeerJ">
        <title>Extensive microbial diversity within the chicken gut microbiome revealed by metagenomics and culture.</title>
        <authorList>
            <person name="Gilroy R."/>
            <person name="Ravi A."/>
            <person name="Getino M."/>
            <person name="Pursley I."/>
            <person name="Horton D.L."/>
            <person name="Alikhan N.F."/>
            <person name="Baker D."/>
            <person name="Gharbi K."/>
            <person name="Hall N."/>
            <person name="Watson M."/>
            <person name="Adriaenssens E.M."/>
            <person name="Foster-Nyarko E."/>
            <person name="Jarju S."/>
            <person name="Secka A."/>
            <person name="Antonio M."/>
            <person name="Oren A."/>
            <person name="Chaudhuri R.R."/>
            <person name="La Ragione R."/>
            <person name="Hildebrand F."/>
            <person name="Pallen M.J."/>
        </authorList>
    </citation>
    <scope>NUCLEOTIDE SEQUENCE</scope>
    <source>
        <strain evidence="13">CHK169-11906</strain>
    </source>
</reference>
<accession>A0A9D2IE95</accession>
<evidence type="ECO:0000256" key="11">
    <source>
        <dbReference type="RuleBase" id="RU003750"/>
    </source>
</evidence>
<dbReference type="Gene3D" id="1.20.120.1760">
    <property type="match status" value="1"/>
</dbReference>
<feature type="transmembrane region" description="Helical" evidence="12">
    <location>
        <begin position="69"/>
        <end position="88"/>
    </location>
</feature>
<keyword evidence="9" id="KW-0594">Phospholipid biosynthesis</keyword>
<keyword evidence="5 12" id="KW-0812">Transmembrane</keyword>
<dbReference type="InterPro" id="IPR050324">
    <property type="entry name" value="CDP-alcohol_PTase-I"/>
</dbReference>
<evidence type="ECO:0000256" key="1">
    <source>
        <dbReference type="ARBA" id="ARBA00004141"/>
    </source>
</evidence>
<comment type="caution">
    <text evidence="13">The sequence shown here is derived from an EMBL/GenBank/DDBJ whole genome shotgun (WGS) entry which is preliminary data.</text>
</comment>
<dbReference type="Pfam" id="PF01066">
    <property type="entry name" value="CDP-OH_P_transf"/>
    <property type="match status" value="1"/>
</dbReference>
<dbReference type="Proteomes" id="UP000824259">
    <property type="component" value="Unassembled WGS sequence"/>
</dbReference>
<protein>
    <submittedName>
        <fullName evidence="13">CDP-alcohol phosphatidyltransferase family protein</fullName>
    </submittedName>
</protein>
<dbReference type="InterPro" id="IPR043130">
    <property type="entry name" value="CDP-OH_PTrfase_TM_dom"/>
</dbReference>
<dbReference type="InterPro" id="IPR048254">
    <property type="entry name" value="CDP_ALCOHOL_P_TRANSF_CS"/>
</dbReference>
<organism evidence="13 14">
    <name type="scientific">Candidatus Alistipes avicola</name>
    <dbReference type="NCBI Taxonomy" id="2838432"/>
    <lineage>
        <taxon>Bacteria</taxon>
        <taxon>Pseudomonadati</taxon>
        <taxon>Bacteroidota</taxon>
        <taxon>Bacteroidia</taxon>
        <taxon>Bacteroidales</taxon>
        <taxon>Rikenellaceae</taxon>
        <taxon>Alistipes</taxon>
    </lineage>
</organism>
<evidence type="ECO:0000313" key="14">
    <source>
        <dbReference type="Proteomes" id="UP000824259"/>
    </source>
</evidence>
<feature type="transmembrane region" description="Helical" evidence="12">
    <location>
        <begin position="37"/>
        <end position="57"/>
    </location>
</feature>
<dbReference type="PROSITE" id="PS00379">
    <property type="entry name" value="CDP_ALCOHOL_P_TRANSF"/>
    <property type="match status" value="1"/>
</dbReference>
<dbReference type="EMBL" id="DWYR01000008">
    <property type="protein sequence ID" value="HJA98473.1"/>
    <property type="molecule type" value="Genomic_DNA"/>
</dbReference>
<evidence type="ECO:0000256" key="2">
    <source>
        <dbReference type="ARBA" id="ARBA00010441"/>
    </source>
</evidence>
<evidence type="ECO:0000256" key="9">
    <source>
        <dbReference type="ARBA" id="ARBA00023209"/>
    </source>
</evidence>
<gene>
    <name evidence="13" type="ORF">H9779_02590</name>
</gene>
<evidence type="ECO:0000313" key="13">
    <source>
        <dbReference type="EMBL" id="HJA98473.1"/>
    </source>
</evidence>
<dbReference type="InterPro" id="IPR000462">
    <property type="entry name" value="CDP-OH_P_trans"/>
</dbReference>
<keyword evidence="3" id="KW-0444">Lipid biosynthesis</keyword>